<dbReference type="EMBL" id="WJQU01000003">
    <property type="protein sequence ID" value="KAJ6640241.1"/>
    <property type="molecule type" value="Genomic_DNA"/>
</dbReference>
<name>A0A9Q0MYB6_9DIPT</name>
<accession>A0A9Q0MYB6</accession>
<gene>
    <name evidence="1" type="ORF">Bhyg_12991</name>
</gene>
<proteinExistence type="predicted"/>
<evidence type="ECO:0000313" key="2">
    <source>
        <dbReference type="Proteomes" id="UP001151699"/>
    </source>
</evidence>
<reference evidence="1" key="1">
    <citation type="submission" date="2022-07" db="EMBL/GenBank/DDBJ databases">
        <authorList>
            <person name="Trinca V."/>
            <person name="Uliana J.V.C."/>
            <person name="Torres T.T."/>
            <person name="Ward R.J."/>
            <person name="Monesi N."/>
        </authorList>
    </citation>
    <scope>NUCLEOTIDE SEQUENCE</scope>
    <source>
        <strain evidence="1">HSMRA1968</strain>
        <tissue evidence="1">Whole embryos</tissue>
    </source>
</reference>
<keyword evidence="2" id="KW-1185">Reference proteome</keyword>
<comment type="caution">
    <text evidence="1">The sequence shown here is derived from an EMBL/GenBank/DDBJ whole genome shotgun (WGS) entry which is preliminary data.</text>
</comment>
<protein>
    <submittedName>
        <fullName evidence="1">Uncharacterized protein</fullName>
    </submittedName>
</protein>
<evidence type="ECO:0000313" key="1">
    <source>
        <dbReference type="EMBL" id="KAJ6640241.1"/>
    </source>
</evidence>
<organism evidence="1 2">
    <name type="scientific">Pseudolycoriella hygida</name>
    <dbReference type="NCBI Taxonomy" id="35572"/>
    <lineage>
        <taxon>Eukaryota</taxon>
        <taxon>Metazoa</taxon>
        <taxon>Ecdysozoa</taxon>
        <taxon>Arthropoda</taxon>
        <taxon>Hexapoda</taxon>
        <taxon>Insecta</taxon>
        <taxon>Pterygota</taxon>
        <taxon>Neoptera</taxon>
        <taxon>Endopterygota</taxon>
        <taxon>Diptera</taxon>
        <taxon>Nematocera</taxon>
        <taxon>Sciaroidea</taxon>
        <taxon>Sciaridae</taxon>
        <taxon>Pseudolycoriella</taxon>
    </lineage>
</organism>
<dbReference type="Proteomes" id="UP001151699">
    <property type="component" value="Chromosome X"/>
</dbReference>
<dbReference type="AlphaFoldDB" id="A0A9Q0MYB6"/>
<dbReference type="OrthoDB" id="10323381at2759"/>
<sequence length="86" mass="10021">MMILNIIATKAFCVRDCNETEFKEVCARRPDSDKEVVVQNKCILDRQICYDTEFGSKTYTFLHDEPCKGWDGWTYEKVGEKPSFAQ</sequence>